<keyword evidence="1" id="KW-0472">Membrane</keyword>
<gene>
    <name evidence="3" type="ORF">E2R65_14270</name>
    <name evidence="2" type="ORF">GGR35_002307</name>
</gene>
<evidence type="ECO:0000256" key="1">
    <source>
        <dbReference type="SAM" id="Phobius"/>
    </source>
</evidence>
<evidence type="ECO:0008006" key="6">
    <source>
        <dbReference type="Google" id="ProtNLM"/>
    </source>
</evidence>
<evidence type="ECO:0000313" key="4">
    <source>
        <dbReference type="Proteomes" id="UP000297248"/>
    </source>
</evidence>
<dbReference type="SUPFAM" id="SSF63829">
    <property type="entry name" value="Calcium-dependent phosphotriesterase"/>
    <property type="match status" value="1"/>
</dbReference>
<dbReference type="EMBL" id="JACIEG010000004">
    <property type="protein sequence ID" value="MBB3969694.1"/>
    <property type="molecule type" value="Genomic_DNA"/>
</dbReference>
<feature type="transmembrane region" description="Helical" evidence="1">
    <location>
        <begin position="12"/>
        <end position="29"/>
    </location>
</feature>
<dbReference type="AlphaFoldDB" id="A0A4Y8A9H6"/>
<evidence type="ECO:0000313" key="5">
    <source>
        <dbReference type="Proteomes" id="UP000583101"/>
    </source>
</evidence>
<dbReference type="InterPro" id="IPR011041">
    <property type="entry name" value="Quinoprot_gluc/sorb_DH_b-prop"/>
</dbReference>
<accession>A0A4Y8A9H6</accession>
<evidence type="ECO:0000313" key="3">
    <source>
        <dbReference type="EMBL" id="TEW65078.1"/>
    </source>
</evidence>
<keyword evidence="1" id="KW-1133">Transmembrane helix</keyword>
<dbReference type="Gene3D" id="2.120.10.30">
    <property type="entry name" value="TolB, C-terminal domain"/>
    <property type="match status" value="1"/>
</dbReference>
<dbReference type="Proteomes" id="UP000583101">
    <property type="component" value="Unassembled WGS sequence"/>
</dbReference>
<reference evidence="3 4" key="1">
    <citation type="journal article" date="2016" name="Int. J. Syst. Evol. Microbiol.">
        <title>Proposal of Mucilaginibacter phyllosphaerae sp. nov. isolated from the phyllosphere of Galium album.</title>
        <authorList>
            <person name="Aydogan E.L."/>
            <person name="Busse H.J."/>
            <person name="Moser G."/>
            <person name="Muller C."/>
            <person name="Kampfer P."/>
            <person name="Glaeser S.P."/>
        </authorList>
    </citation>
    <scope>NUCLEOTIDE SEQUENCE [LARGE SCALE GENOMIC DNA]</scope>
    <source>
        <strain evidence="3 4">PP-F2FG21</strain>
    </source>
</reference>
<dbReference type="RefSeq" id="WP_134337153.1">
    <property type="nucleotide sequence ID" value="NZ_BMCZ01000005.1"/>
</dbReference>
<dbReference type="OrthoDB" id="1491481at2"/>
<dbReference type="EMBL" id="SNQG01000005">
    <property type="protein sequence ID" value="TEW65078.1"/>
    <property type="molecule type" value="Genomic_DNA"/>
</dbReference>
<dbReference type="InterPro" id="IPR008979">
    <property type="entry name" value="Galactose-bd-like_sf"/>
</dbReference>
<reference evidence="3" key="2">
    <citation type="submission" date="2019-03" db="EMBL/GenBank/DDBJ databases">
        <authorList>
            <person name="Yan Y.-Q."/>
            <person name="Du Z.-J."/>
        </authorList>
    </citation>
    <scope>NUCLEOTIDE SEQUENCE</scope>
    <source>
        <strain evidence="3">PP-F2FG21</strain>
    </source>
</reference>
<dbReference type="Proteomes" id="UP000297248">
    <property type="component" value="Unassembled WGS sequence"/>
</dbReference>
<dbReference type="SUPFAM" id="SSF49785">
    <property type="entry name" value="Galactose-binding domain-like"/>
    <property type="match status" value="1"/>
</dbReference>
<dbReference type="SUPFAM" id="SSF50952">
    <property type="entry name" value="Soluble quinoprotein glucose dehydrogenase"/>
    <property type="match status" value="1"/>
</dbReference>
<protein>
    <recommendedName>
        <fullName evidence="6">Glucose/Sorbosone dehydrogenase domain-containing protein</fullName>
    </recommendedName>
</protein>
<name>A0A4Y8A9H6_9SPHI</name>
<organism evidence="3 4">
    <name type="scientific">Mucilaginibacter phyllosphaerae</name>
    <dbReference type="NCBI Taxonomy" id="1812349"/>
    <lineage>
        <taxon>Bacteria</taxon>
        <taxon>Pseudomonadati</taxon>
        <taxon>Bacteroidota</taxon>
        <taxon>Sphingobacteriia</taxon>
        <taxon>Sphingobacteriales</taxon>
        <taxon>Sphingobacteriaceae</taxon>
        <taxon>Mucilaginibacter</taxon>
    </lineage>
</organism>
<dbReference type="PANTHER" id="PTHR19328:SF75">
    <property type="entry name" value="ALDOSE SUGAR DEHYDROGENASE YLII"/>
    <property type="match status" value="1"/>
</dbReference>
<reference evidence="2 5" key="3">
    <citation type="submission" date="2020-08" db="EMBL/GenBank/DDBJ databases">
        <title>Genomic Encyclopedia of Type Strains, Phase IV (KMG-IV): sequencing the most valuable type-strain genomes for metagenomic binning, comparative biology and taxonomic classification.</title>
        <authorList>
            <person name="Goeker M."/>
        </authorList>
    </citation>
    <scope>NUCLEOTIDE SEQUENCE [LARGE SCALE GENOMIC DNA]</scope>
    <source>
        <strain evidence="2 5">DSM 100995</strain>
    </source>
</reference>
<keyword evidence="1" id="KW-0812">Transmembrane</keyword>
<keyword evidence="5" id="KW-1185">Reference proteome</keyword>
<dbReference type="PANTHER" id="PTHR19328">
    <property type="entry name" value="HEDGEHOG-INTERACTING PROTEIN"/>
    <property type="match status" value="1"/>
</dbReference>
<evidence type="ECO:0000313" key="2">
    <source>
        <dbReference type="EMBL" id="MBB3969694.1"/>
    </source>
</evidence>
<dbReference type="InterPro" id="IPR011042">
    <property type="entry name" value="6-blade_b-propeller_TolB-like"/>
</dbReference>
<sequence length="938" mass="102067">MILPVLHFLKKHLLVILTALASVFFVVIFNQNFFGKNSTLPQANYRDTETFNLAEAPVIEPLKINFQDEKTVPPPGWLKDIGEPFGPHPGIYQGAPLVYGWRAVQNKLPVDLKGNGRARTEPEDVLLSTFMHMQSDDISIRYGMFEGIKANAFWELKLLNGVYKVSVAVGDATGKAEEVDCINIEGVKTISNFKPFGKMRSPGRFKSASSTVTVDDGYLTIDALGGKNTKLCYVEVTPVTMMPYIYLLSKTQNLLVKKGSKQARAFNVKIKNSLGENAAYNLSVTHSLQSAPWLHINQKTTTDTVINVDYMVADQLPVGTYTAKINAVANGYTGNSLAIQLRVVSNNRPYVITATPVNGSRINNNFSIAANSLYIPAIQGFKGGIDNTTINNNTVKLLKINSGKEISIPGVVQGTGGGDAISFTPSRQLEPNSNYKFVITDGVKSYSHLAFIPFESYFSTSAAPIDSANILNASFTKISMPGTQNKKYTSLVFGPDGKFYALKIDGGIERYAVDHTSGMLTGKQEINTLIKKRGQSTAIGLTFDQASTAGKMVAWVSYSSAGLNAAPVFDGKISKLSGPNLQYEEQVIINLPRSTRDHMVNSMAFGPDGALYISVGSNSSAGLYDKGWQRDETLLAGAILRLDTKMLQGLKLPLDVKTTANQDLINKASGSSPKMADGTYNPYSSNSALTIYASGIRNAYDLIWHSNGQLYIPANGSGGGGNSPASVNGTKRPDNTFYNGPDIVSTEDIPVQHDWLFRVNPNRGVGYYGHPNPLRGEYVINRGYPDNPTYSPKVKPDVNYRGAAFDFGFNKSPNGVIEYKSAAFNGVLKGKLLVCRFSGGGDIMVLEPGSMKRISMADNSKDGIYDIVRSSSGSGNYGLQGMVGFANPLDIIEDVTNGNLYVSEFNWNENPNLTSQITLLKVNDKPKKWLANNTRPRK</sequence>
<comment type="caution">
    <text evidence="3">The sequence shown here is derived from an EMBL/GenBank/DDBJ whole genome shotgun (WGS) entry which is preliminary data.</text>
</comment>
<proteinExistence type="predicted"/>
<dbReference type="Gene3D" id="2.60.120.430">
    <property type="entry name" value="Galactose-binding lectin"/>
    <property type="match status" value="1"/>
</dbReference>